<name>A0AAE3EPF3_9FLAO</name>
<evidence type="ECO:0000313" key="2">
    <source>
        <dbReference type="Proteomes" id="UP001199795"/>
    </source>
</evidence>
<keyword evidence="2" id="KW-1185">Reference proteome</keyword>
<accession>A0AAE3EPF3</accession>
<sequence>MKLSKNALRISLFGMAILFFISNTFSQTKQLKRLKSKVGISSVDNFVTQSFDLYYKVYKYDDYAADCKTLYDDAIDILIQAEATIQINEATKI</sequence>
<dbReference type="Proteomes" id="UP001199795">
    <property type="component" value="Unassembled WGS sequence"/>
</dbReference>
<protein>
    <submittedName>
        <fullName evidence="1">Uncharacterized protein</fullName>
    </submittedName>
</protein>
<proteinExistence type="predicted"/>
<organism evidence="1 2">
    <name type="scientific">Wocania arenilitoris</name>
    <dbReference type="NCBI Taxonomy" id="2044858"/>
    <lineage>
        <taxon>Bacteria</taxon>
        <taxon>Pseudomonadati</taxon>
        <taxon>Bacteroidota</taxon>
        <taxon>Flavobacteriia</taxon>
        <taxon>Flavobacteriales</taxon>
        <taxon>Flavobacteriaceae</taxon>
        <taxon>Wocania</taxon>
    </lineage>
</organism>
<dbReference type="RefSeq" id="WP_237239067.1">
    <property type="nucleotide sequence ID" value="NZ_JAKKDU010000004.1"/>
</dbReference>
<evidence type="ECO:0000313" key="1">
    <source>
        <dbReference type="EMBL" id="MCF7567719.1"/>
    </source>
</evidence>
<gene>
    <name evidence="1" type="ORF">L3X37_04985</name>
</gene>
<dbReference type="AlphaFoldDB" id="A0AAE3EPF3"/>
<dbReference type="EMBL" id="JAKKDU010000004">
    <property type="protein sequence ID" value="MCF7567719.1"/>
    <property type="molecule type" value="Genomic_DNA"/>
</dbReference>
<comment type="caution">
    <text evidence="1">The sequence shown here is derived from an EMBL/GenBank/DDBJ whole genome shotgun (WGS) entry which is preliminary data.</text>
</comment>
<reference evidence="1" key="1">
    <citation type="submission" date="2022-01" db="EMBL/GenBank/DDBJ databases">
        <title>Draft genome sequence of Sabulilitoribacter arenilitoris KCTC 52401.</title>
        <authorList>
            <person name="Oh J.-S."/>
        </authorList>
    </citation>
    <scope>NUCLEOTIDE SEQUENCE</scope>
    <source>
        <strain evidence="1">HMF6543</strain>
    </source>
</reference>